<evidence type="ECO:0000313" key="2">
    <source>
        <dbReference type="Proteomes" id="UP001491310"/>
    </source>
</evidence>
<keyword evidence="2" id="KW-1185">Reference proteome</keyword>
<dbReference type="SUPFAM" id="SSF52266">
    <property type="entry name" value="SGNH hydrolase"/>
    <property type="match status" value="1"/>
</dbReference>
<sequence>MVSLRVTIAADASTCGFGTLPGVWAAGAPVERSDGIQQHLGILFFGDSIDYRIARSFCNAALGHGLEHMSDDAIAIEHNLTGICQTPSLTVAKQHISSASLDGPYWWDMEFPPLPSITKGIEAFTTADGAPPDAVMIATNFWDIAGMFFHGGKQFEGTPLEHRMFSKEFSNSWIHNFTTILTHLQESVPEGTLLVYHTEHIPVQTTDPEKWETDAFLYQHVAQLNAAGRHVAENLGFQVINFEAMAAQLPKDDMLDDITHPKPDFLLQVLNMLLNMEHEHRRQLHRQGSLQHQQTRMTGRVRWLQNHHGHLG</sequence>
<comment type="caution">
    <text evidence="1">The sequence shown here is derived from an EMBL/GenBank/DDBJ whole genome shotgun (WGS) entry which is preliminary data.</text>
</comment>
<organism evidence="1 2">
    <name type="scientific">Coccomyxa subellipsoidea</name>
    <dbReference type="NCBI Taxonomy" id="248742"/>
    <lineage>
        <taxon>Eukaryota</taxon>
        <taxon>Viridiplantae</taxon>
        <taxon>Chlorophyta</taxon>
        <taxon>core chlorophytes</taxon>
        <taxon>Trebouxiophyceae</taxon>
        <taxon>Trebouxiophyceae incertae sedis</taxon>
        <taxon>Coccomyxaceae</taxon>
        <taxon>Coccomyxa</taxon>
    </lineage>
</organism>
<accession>A0ABR2YCQ4</accession>
<dbReference type="InterPro" id="IPR036514">
    <property type="entry name" value="SGNH_hydro_sf"/>
</dbReference>
<dbReference type="EMBL" id="JALJOT010000016">
    <property type="protein sequence ID" value="KAK9902194.1"/>
    <property type="molecule type" value="Genomic_DNA"/>
</dbReference>
<protein>
    <recommendedName>
        <fullName evidence="3">SGNH hydrolase-type esterase domain-containing protein</fullName>
    </recommendedName>
</protein>
<proteinExistence type="predicted"/>
<evidence type="ECO:0008006" key="3">
    <source>
        <dbReference type="Google" id="ProtNLM"/>
    </source>
</evidence>
<gene>
    <name evidence="1" type="ORF">WJX75_007393</name>
</gene>
<evidence type="ECO:0000313" key="1">
    <source>
        <dbReference type="EMBL" id="KAK9902194.1"/>
    </source>
</evidence>
<dbReference type="Gene3D" id="3.40.50.1110">
    <property type="entry name" value="SGNH hydrolase"/>
    <property type="match status" value="1"/>
</dbReference>
<name>A0ABR2YCQ4_9CHLO</name>
<dbReference type="Proteomes" id="UP001491310">
    <property type="component" value="Unassembled WGS sequence"/>
</dbReference>
<reference evidence="1 2" key="1">
    <citation type="journal article" date="2024" name="Nat. Commun.">
        <title>Phylogenomics reveals the evolutionary origins of lichenization in chlorophyte algae.</title>
        <authorList>
            <person name="Puginier C."/>
            <person name="Libourel C."/>
            <person name="Otte J."/>
            <person name="Skaloud P."/>
            <person name="Haon M."/>
            <person name="Grisel S."/>
            <person name="Petersen M."/>
            <person name="Berrin J.G."/>
            <person name="Delaux P.M."/>
            <person name="Dal Grande F."/>
            <person name="Keller J."/>
        </authorList>
    </citation>
    <scope>NUCLEOTIDE SEQUENCE [LARGE SCALE GENOMIC DNA]</scope>
    <source>
        <strain evidence="1 2">SAG 216-7</strain>
    </source>
</reference>